<proteinExistence type="inferred from homology"/>
<dbReference type="PROSITE" id="PS00134">
    <property type="entry name" value="TRYPSIN_HIS"/>
    <property type="match status" value="1"/>
</dbReference>
<reference evidence="13 14" key="1">
    <citation type="submission" date="2020-04" db="EMBL/GenBank/DDBJ databases">
        <authorList>
            <person name="Wallbank WR R."/>
            <person name="Pardo Diaz C."/>
            <person name="Kozak K."/>
            <person name="Martin S."/>
            <person name="Jiggins C."/>
            <person name="Moest M."/>
            <person name="Warren A I."/>
            <person name="Byers J.R.P. K."/>
            <person name="Montejo-Kovacevich G."/>
            <person name="Yen C E."/>
        </authorList>
    </citation>
    <scope>NUCLEOTIDE SEQUENCE [LARGE SCALE GENOMIC DNA]</scope>
</reference>
<dbReference type="GO" id="GO:0006508">
    <property type="term" value="P:proteolysis"/>
    <property type="evidence" value="ECO:0007669"/>
    <property type="project" value="UniProtKB-KW"/>
</dbReference>
<keyword evidence="11" id="KW-0720">Serine protease</keyword>
<evidence type="ECO:0000256" key="9">
    <source>
        <dbReference type="ARBA" id="ARBA00055534"/>
    </source>
</evidence>
<keyword evidence="5" id="KW-1015">Disulfide bond</keyword>
<dbReference type="SMART" id="SM00680">
    <property type="entry name" value="CLIP"/>
    <property type="match status" value="1"/>
</dbReference>
<evidence type="ECO:0000256" key="8">
    <source>
        <dbReference type="ARBA" id="ARBA00024195"/>
    </source>
</evidence>
<keyword evidence="2" id="KW-0964">Secreted</keyword>
<evidence type="ECO:0000256" key="6">
    <source>
        <dbReference type="ARBA" id="ARBA00023180"/>
    </source>
</evidence>
<dbReference type="CDD" id="cd00190">
    <property type="entry name" value="Tryp_SPc"/>
    <property type="match status" value="1"/>
</dbReference>
<keyword evidence="14" id="KW-1185">Reference proteome</keyword>
<dbReference type="SMART" id="SM00020">
    <property type="entry name" value="Tryp_SPc"/>
    <property type="match status" value="1"/>
</dbReference>
<evidence type="ECO:0000313" key="14">
    <source>
        <dbReference type="Proteomes" id="UP000494106"/>
    </source>
</evidence>
<dbReference type="PANTHER" id="PTHR24260:SF147">
    <property type="entry name" value="EG:BACR7A4.3 PROTEIN-RELATED"/>
    <property type="match status" value="1"/>
</dbReference>
<evidence type="ECO:0000256" key="7">
    <source>
        <dbReference type="ARBA" id="ARBA00023240"/>
    </source>
</evidence>
<dbReference type="OrthoDB" id="6339452at2759"/>
<dbReference type="PRINTS" id="PR00722">
    <property type="entry name" value="CHYMOTRYPSIN"/>
</dbReference>
<keyword evidence="11" id="KW-0378">Hydrolase</keyword>
<dbReference type="Gene3D" id="2.40.10.10">
    <property type="entry name" value="Trypsin-like serine proteases"/>
    <property type="match status" value="1"/>
</dbReference>
<keyword evidence="4" id="KW-0732">Signal</keyword>
<comment type="caution">
    <text evidence="13">The sequence shown here is derived from an EMBL/GenBank/DDBJ whole genome shotgun (WGS) entry which is preliminary data.</text>
</comment>
<dbReference type="InterPro" id="IPR001314">
    <property type="entry name" value="Peptidase_S1A"/>
</dbReference>
<keyword evidence="11" id="KW-0645">Protease</keyword>
<accession>A0A8S1BXQ7</accession>
<comment type="function">
    <text evidence="9">Fibrinolytic activity; shows preferential cleavage of Arg-Gly bonds in all three fibrinogen chains. Contact with the caterpillars causes severe bleeding, due the anticoagulant effect of the protein.</text>
</comment>
<keyword evidence="10" id="KW-1205">Fibrinolytic toxin</keyword>
<dbReference type="FunFam" id="2.40.10.10:FF:000054">
    <property type="entry name" value="Complement C1r subcomponent"/>
    <property type="match status" value="1"/>
</dbReference>
<keyword evidence="6" id="KW-0325">Glycoprotein</keyword>
<evidence type="ECO:0000256" key="10">
    <source>
        <dbReference type="ARBA" id="ARBA00084094"/>
    </source>
</evidence>
<comment type="similarity">
    <text evidence="8">Belongs to the peptidase S1 family. CLIP subfamily.</text>
</comment>
<dbReference type="PROSITE" id="PS50240">
    <property type="entry name" value="TRYPSIN_DOM"/>
    <property type="match status" value="1"/>
</dbReference>
<dbReference type="PROSITE" id="PS00135">
    <property type="entry name" value="TRYPSIN_SER"/>
    <property type="match status" value="1"/>
</dbReference>
<name>A0A8S1BXQ7_ARCPL</name>
<organism evidence="13 14">
    <name type="scientific">Arctia plantaginis</name>
    <name type="common">Wood tiger moth</name>
    <name type="synonym">Phalaena plantaginis</name>
    <dbReference type="NCBI Taxonomy" id="874455"/>
    <lineage>
        <taxon>Eukaryota</taxon>
        <taxon>Metazoa</taxon>
        <taxon>Ecdysozoa</taxon>
        <taxon>Arthropoda</taxon>
        <taxon>Hexapoda</taxon>
        <taxon>Insecta</taxon>
        <taxon>Pterygota</taxon>
        <taxon>Neoptera</taxon>
        <taxon>Endopterygota</taxon>
        <taxon>Lepidoptera</taxon>
        <taxon>Glossata</taxon>
        <taxon>Ditrysia</taxon>
        <taxon>Noctuoidea</taxon>
        <taxon>Erebidae</taxon>
        <taxon>Arctiinae</taxon>
        <taxon>Arctia</taxon>
    </lineage>
</organism>
<dbReference type="InterPro" id="IPR022700">
    <property type="entry name" value="CLIP"/>
</dbReference>
<dbReference type="InterPro" id="IPR009003">
    <property type="entry name" value="Peptidase_S1_PA"/>
</dbReference>
<dbReference type="GO" id="GO:0004252">
    <property type="term" value="F:serine-type endopeptidase activity"/>
    <property type="evidence" value="ECO:0007669"/>
    <property type="project" value="InterPro"/>
</dbReference>
<dbReference type="Pfam" id="PF00089">
    <property type="entry name" value="Trypsin"/>
    <property type="match status" value="1"/>
</dbReference>
<dbReference type="InterPro" id="IPR051333">
    <property type="entry name" value="CLIP_Serine_Protease"/>
</dbReference>
<evidence type="ECO:0000256" key="3">
    <source>
        <dbReference type="ARBA" id="ARBA00022656"/>
    </source>
</evidence>
<evidence type="ECO:0000256" key="1">
    <source>
        <dbReference type="ARBA" id="ARBA00004239"/>
    </source>
</evidence>
<dbReference type="GO" id="GO:0090729">
    <property type="term" value="F:toxin activity"/>
    <property type="evidence" value="ECO:0007669"/>
    <property type="project" value="UniProtKB-KW"/>
</dbReference>
<dbReference type="SUPFAM" id="SSF50494">
    <property type="entry name" value="Trypsin-like serine proteases"/>
    <property type="match status" value="1"/>
</dbReference>
<evidence type="ECO:0000256" key="11">
    <source>
        <dbReference type="RuleBase" id="RU363034"/>
    </source>
</evidence>
<dbReference type="InterPro" id="IPR001254">
    <property type="entry name" value="Trypsin_dom"/>
</dbReference>
<dbReference type="InterPro" id="IPR018114">
    <property type="entry name" value="TRYPSIN_HIS"/>
</dbReference>
<sequence>MLPQDSPCAWNGSAGRCVSVHRCFSAIKDIANKTFPPLCSFEGKTPIICCTDCTLVEDTRLIVINPLLGNLYKTGTSKAKDKCIDYIHTLDYKCKKGLFPIIKKKKHDPSENCTYEGTDNQVGSGFASGGRNAEREEFPHMALLGFGDTVDTANWLCGGTVISERFILTAAHCISSLRVGSVKFIALGILKRSDPPSLWQTYNVQRTIPHPEYQPPSKYHDIALLETDRIISFSSKVLPACLHDDNYDLDLYADATGWGALGYKKNVADVLQSVSLRRFTEEDCSERYPKHRHLINGFDVLTQMCYGDTGDQQVPTDTCEGDSGGPLQSQAHDRCVFTILGVTSYGRPCGDAGGAGIYTRVKYYVPWIEDIVWP</sequence>
<evidence type="ECO:0000259" key="12">
    <source>
        <dbReference type="PROSITE" id="PS50240"/>
    </source>
</evidence>
<evidence type="ECO:0000256" key="5">
    <source>
        <dbReference type="ARBA" id="ARBA00023157"/>
    </source>
</evidence>
<keyword evidence="7" id="KW-1199">Hemostasis impairing toxin</keyword>
<dbReference type="AlphaFoldDB" id="A0A8S1BXQ7"/>
<gene>
    <name evidence="13" type="ORF">APLA_LOCUS18309</name>
</gene>
<evidence type="ECO:0000256" key="2">
    <source>
        <dbReference type="ARBA" id="ARBA00022525"/>
    </source>
</evidence>
<evidence type="ECO:0000256" key="4">
    <source>
        <dbReference type="ARBA" id="ARBA00022729"/>
    </source>
</evidence>
<protein>
    <recommendedName>
        <fullName evidence="12">Peptidase S1 domain-containing protein</fullName>
    </recommendedName>
</protein>
<dbReference type="EMBL" id="CADEBC010000958">
    <property type="protein sequence ID" value="CAB3262316.1"/>
    <property type="molecule type" value="Genomic_DNA"/>
</dbReference>
<dbReference type="GO" id="GO:0005576">
    <property type="term" value="C:extracellular region"/>
    <property type="evidence" value="ECO:0007669"/>
    <property type="project" value="UniProtKB-SubCell"/>
</dbReference>
<dbReference type="PANTHER" id="PTHR24260">
    <property type="match status" value="1"/>
</dbReference>
<evidence type="ECO:0000313" key="13">
    <source>
        <dbReference type="EMBL" id="CAB3262316.1"/>
    </source>
</evidence>
<dbReference type="InterPro" id="IPR033116">
    <property type="entry name" value="TRYPSIN_SER"/>
</dbReference>
<feature type="domain" description="Peptidase S1" evidence="12">
    <location>
        <begin position="127"/>
        <end position="373"/>
    </location>
</feature>
<dbReference type="Proteomes" id="UP000494106">
    <property type="component" value="Unassembled WGS sequence"/>
</dbReference>
<comment type="subcellular location">
    <subcellularLocation>
        <location evidence="1">Secreted</location>
        <location evidence="1">Extracellular space</location>
    </subcellularLocation>
</comment>
<dbReference type="InterPro" id="IPR043504">
    <property type="entry name" value="Peptidase_S1_PA_chymotrypsin"/>
</dbReference>
<dbReference type="FunFam" id="2.40.10.10:FF:000068">
    <property type="entry name" value="transmembrane protease serine 2"/>
    <property type="match status" value="1"/>
</dbReference>
<keyword evidence="3" id="KW-0800">Toxin</keyword>